<proteinExistence type="predicted"/>
<keyword evidence="7" id="KW-1185">Reference proteome</keyword>
<reference evidence="6 7" key="1">
    <citation type="submission" date="2018-03" db="EMBL/GenBank/DDBJ databases">
        <title>Phenotypic and genomic properties of Cyclonatronum proteinivorum gen. nov., sp. nov., a haloalkaliphilic bacteroidete from soda lakes possessing Na+-translocating rhodopsin.</title>
        <authorList>
            <person name="Toshchakov S.V."/>
            <person name="Korzhenkov A."/>
            <person name="Samarov N.I."/>
            <person name="Kublanov I.V."/>
            <person name="Muntyan M.S."/>
            <person name="Sorokin D.Y."/>
        </authorList>
    </citation>
    <scope>NUCLEOTIDE SEQUENCE [LARGE SCALE GENOMIC DNA]</scope>
    <source>
        <strain evidence="6 7">Omega</strain>
    </source>
</reference>
<dbReference type="KEGG" id="cprv:CYPRO_0867"/>
<sequence length="128" mass="15268">MKLLTHLRLLMESEHYSERTIRQYKGWISDLIHFHYKRHPLSLSDAEIRLYLHALRHYHGLKRYKLNQCESAILYLYRNVLGKTDFVITDEQHPIHSPHPVMLETETPSRQKARPQKSKQRARAGLSV</sequence>
<keyword evidence="1" id="KW-0229">DNA integration</keyword>
<dbReference type="InterPro" id="IPR044068">
    <property type="entry name" value="CB"/>
</dbReference>
<dbReference type="InterPro" id="IPR010998">
    <property type="entry name" value="Integrase_recombinase_N"/>
</dbReference>
<dbReference type="OrthoDB" id="166719at2"/>
<dbReference type="Proteomes" id="UP000254808">
    <property type="component" value="Chromosome"/>
</dbReference>
<evidence type="ECO:0000256" key="3">
    <source>
        <dbReference type="PROSITE-ProRule" id="PRU01248"/>
    </source>
</evidence>
<evidence type="ECO:0000256" key="1">
    <source>
        <dbReference type="ARBA" id="ARBA00022908"/>
    </source>
</evidence>
<dbReference type="GO" id="GO:0015074">
    <property type="term" value="P:DNA integration"/>
    <property type="evidence" value="ECO:0007669"/>
    <property type="project" value="UniProtKB-KW"/>
</dbReference>
<dbReference type="GO" id="GO:0003677">
    <property type="term" value="F:DNA binding"/>
    <property type="evidence" value="ECO:0007669"/>
    <property type="project" value="UniProtKB-UniRule"/>
</dbReference>
<name>A0A345UI42_9BACT</name>
<protein>
    <submittedName>
        <fullName evidence="6">Phage integrase, N-terminal SAM-like domain</fullName>
    </submittedName>
</protein>
<accession>A0A345UI42</accession>
<keyword evidence="2 3" id="KW-0238">DNA-binding</keyword>
<evidence type="ECO:0000256" key="2">
    <source>
        <dbReference type="ARBA" id="ARBA00023125"/>
    </source>
</evidence>
<evidence type="ECO:0000313" key="6">
    <source>
        <dbReference type="EMBL" id="AXJ00144.1"/>
    </source>
</evidence>
<dbReference type="RefSeq" id="WP_114983440.1">
    <property type="nucleotide sequence ID" value="NZ_CP027806.1"/>
</dbReference>
<evidence type="ECO:0000313" key="7">
    <source>
        <dbReference type="Proteomes" id="UP000254808"/>
    </source>
</evidence>
<feature type="compositionally biased region" description="Basic residues" evidence="4">
    <location>
        <begin position="111"/>
        <end position="122"/>
    </location>
</feature>
<evidence type="ECO:0000259" key="5">
    <source>
        <dbReference type="PROSITE" id="PS51900"/>
    </source>
</evidence>
<dbReference type="AlphaFoldDB" id="A0A345UI42"/>
<dbReference type="Pfam" id="PF13495">
    <property type="entry name" value="Phage_int_SAM_4"/>
    <property type="match status" value="1"/>
</dbReference>
<dbReference type="PROSITE" id="PS51900">
    <property type="entry name" value="CB"/>
    <property type="match status" value="1"/>
</dbReference>
<dbReference type="EMBL" id="CP027806">
    <property type="protein sequence ID" value="AXJ00144.1"/>
    <property type="molecule type" value="Genomic_DNA"/>
</dbReference>
<feature type="region of interest" description="Disordered" evidence="4">
    <location>
        <begin position="97"/>
        <end position="128"/>
    </location>
</feature>
<gene>
    <name evidence="6" type="ORF">CYPRO_0867</name>
</gene>
<dbReference type="Gene3D" id="1.10.150.130">
    <property type="match status" value="1"/>
</dbReference>
<feature type="domain" description="Core-binding (CB)" evidence="5">
    <location>
        <begin position="1"/>
        <end position="77"/>
    </location>
</feature>
<dbReference type="InterPro" id="IPR004107">
    <property type="entry name" value="Integrase_SAM-like_N"/>
</dbReference>
<organism evidence="6 7">
    <name type="scientific">Cyclonatronum proteinivorum</name>
    <dbReference type="NCBI Taxonomy" id="1457365"/>
    <lineage>
        <taxon>Bacteria</taxon>
        <taxon>Pseudomonadati</taxon>
        <taxon>Balneolota</taxon>
        <taxon>Balneolia</taxon>
        <taxon>Balneolales</taxon>
        <taxon>Cyclonatronaceae</taxon>
        <taxon>Cyclonatronum</taxon>
    </lineage>
</organism>
<evidence type="ECO:0000256" key="4">
    <source>
        <dbReference type="SAM" id="MobiDB-lite"/>
    </source>
</evidence>